<feature type="compositionally biased region" description="Pro residues" evidence="1">
    <location>
        <begin position="76"/>
        <end position="87"/>
    </location>
</feature>
<feature type="transmembrane region" description="Helical" evidence="2">
    <location>
        <begin position="284"/>
        <end position="312"/>
    </location>
</feature>
<dbReference type="Proteomes" id="UP000235672">
    <property type="component" value="Unassembled WGS sequence"/>
</dbReference>
<reference evidence="3 4" key="1">
    <citation type="submission" date="2016-05" db="EMBL/GenBank/DDBJ databases">
        <title>A degradative enzymes factory behind the ericoid mycorrhizal symbiosis.</title>
        <authorList>
            <consortium name="DOE Joint Genome Institute"/>
            <person name="Martino E."/>
            <person name="Morin E."/>
            <person name="Grelet G."/>
            <person name="Kuo A."/>
            <person name="Kohler A."/>
            <person name="Daghino S."/>
            <person name="Barry K."/>
            <person name="Choi C."/>
            <person name="Cichocki N."/>
            <person name="Clum A."/>
            <person name="Copeland A."/>
            <person name="Hainaut M."/>
            <person name="Haridas S."/>
            <person name="Labutti K."/>
            <person name="Lindquist E."/>
            <person name="Lipzen A."/>
            <person name="Khouja H.-R."/>
            <person name="Murat C."/>
            <person name="Ohm R."/>
            <person name="Olson A."/>
            <person name="Spatafora J."/>
            <person name="Veneault-Fourrey C."/>
            <person name="Henrissat B."/>
            <person name="Grigoriev I."/>
            <person name="Martin F."/>
            <person name="Perotto S."/>
        </authorList>
    </citation>
    <scope>NUCLEOTIDE SEQUENCE [LARGE SCALE GENOMIC DNA]</scope>
    <source>
        <strain evidence="3 4">UAMH 7357</strain>
    </source>
</reference>
<feature type="transmembrane region" description="Helical" evidence="2">
    <location>
        <begin position="118"/>
        <end position="136"/>
    </location>
</feature>
<evidence type="ECO:0000313" key="4">
    <source>
        <dbReference type="Proteomes" id="UP000235672"/>
    </source>
</evidence>
<feature type="compositionally biased region" description="Polar residues" evidence="1">
    <location>
        <begin position="89"/>
        <end position="101"/>
    </location>
</feature>
<dbReference type="OrthoDB" id="10345648at2759"/>
<name>A0A2J6PVF1_9HELO</name>
<keyword evidence="2" id="KW-1133">Transmembrane helix</keyword>
<keyword evidence="4" id="KW-1185">Reference proteome</keyword>
<protein>
    <submittedName>
        <fullName evidence="3">Uncharacterized protein</fullName>
    </submittedName>
</protein>
<keyword evidence="2" id="KW-0812">Transmembrane</keyword>
<feature type="region of interest" description="Disordered" evidence="1">
    <location>
        <begin position="52"/>
        <end position="101"/>
    </location>
</feature>
<evidence type="ECO:0000256" key="2">
    <source>
        <dbReference type="SAM" id="Phobius"/>
    </source>
</evidence>
<accession>A0A2J6PVF1</accession>
<keyword evidence="2" id="KW-0472">Membrane</keyword>
<evidence type="ECO:0000256" key="1">
    <source>
        <dbReference type="SAM" id="MobiDB-lite"/>
    </source>
</evidence>
<gene>
    <name evidence="3" type="ORF">NA56DRAFT_751706</name>
</gene>
<proteinExistence type="predicted"/>
<dbReference type="EMBL" id="KZ613496">
    <property type="protein sequence ID" value="PMD17995.1"/>
    <property type="molecule type" value="Genomic_DNA"/>
</dbReference>
<evidence type="ECO:0000313" key="3">
    <source>
        <dbReference type="EMBL" id="PMD17995.1"/>
    </source>
</evidence>
<feature type="transmembrane region" description="Helical" evidence="2">
    <location>
        <begin position="258"/>
        <end position="278"/>
    </location>
</feature>
<organism evidence="3 4">
    <name type="scientific">Hyaloscypha hepaticicola</name>
    <dbReference type="NCBI Taxonomy" id="2082293"/>
    <lineage>
        <taxon>Eukaryota</taxon>
        <taxon>Fungi</taxon>
        <taxon>Dikarya</taxon>
        <taxon>Ascomycota</taxon>
        <taxon>Pezizomycotina</taxon>
        <taxon>Leotiomycetes</taxon>
        <taxon>Helotiales</taxon>
        <taxon>Hyaloscyphaceae</taxon>
        <taxon>Hyaloscypha</taxon>
    </lineage>
</organism>
<dbReference type="AlphaFoldDB" id="A0A2J6PVF1"/>
<sequence>MKLLGGVVVRDPQARRPRLEEFTASSLFTLHFTSTSITMSVTATIPLGHMPSAGVSPPMPPNNGSSAMSGGAVTSPPVPIRTQPPPQVNQASPTPSSRQNSLHKNIHSCKIWIKSHPLLSIGGILIALATLLVRYYQARAANIFTSKGNSLFETALDYTRYQTWCQNSAIASNYTWCQKHQTPDTFDPAFDSNLRRSLYQSWDSLKSSCLTYIGGNNDWLELSSRLVATTMSKPIDLSMQYLHRVELDYVDKMQIGHAVFTLCLLVPALGVIPLGLAQQVFEDLVFYGLAAIILVSGYRGLYLLFPLIIAVWMI</sequence>